<keyword evidence="1" id="KW-0489">Methyltransferase</keyword>
<dbReference type="Pfam" id="PF02195">
    <property type="entry name" value="ParB_N"/>
    <property type="match status" value="1"/>
</dbReference>
<dbReference type="EMBL" id="FOHV01000014">
    <property type="protein sequence ID" value="SET28531.1"/>
    <property type="molecule type" value="Genomic_DNA"/>
</dbReference>
<dbReference type="GO" id="GO:0008170">
    <property type="term" value="F:N-methyltransferase activity"/>
    <property type="evidence" value="ECO:0007669"/>
    <property type="project" value="InterPro"/>
</dbReference>
<dbReference type="InterPro" id="IPR001091">
    <property type="entry name" value="RM_Methyltransferase"/>
</dbReference>
<dbReference type="InterPro" id="IPR003115">
    <property type="entry name" value="ParB_N"/>
</dbReference>
<gene>
    <name evidence="5" type="ORF">SAMN02583745_01897</name>
</gene>
<dbReference type="STRING" id="1123402.SAMN02583745_01897"/>
<evidence type="ECO:0000313" key="5">
    <source>
        <dbReference type="EMBL" id="SET28531.1"/>
    </source>
</evidence>
<evidence type="ECO:0000256" key="3">
    <source>
        <dbReference type="RuleBase" id="RU362026"/>
    </source>
</evidence>
<sequence>MTTKNNNNTLSIEYKSVKELIVYARNTRTHSDEQVTQLMGSIKEFGWTNPVLIDEEGVLIAGHGRLMAAERLALDEVPSIMLTGLTETQKQAYRIADNRLPLNAGWNEELLKIEINELIESGFDIDTLGFTQLEIDDLLDLKTDVDIGELSGGNKSGSLFEKFLFPPFTVLSARDGKWQERKKQWIALGIKSEEGRDESLTFNKSHQPPAVYDEKNRYEEKVGKKVSWDEFFEANPDVKLLPGTSIFDPVLCELAYRWFSPEGGLILDPFSGGSVRGVVAAKTKRNYIGCDLRAEQISANIQQWEDIKSPDDEYTPIWKCGDSTYIRKHADNAQADLIFSCPPYADLEVYSDNPDDLSTMDYPEFLKAYRQIIKECVSMLKEDRFACFVVGDVRDKKGIYRNFVSDTIQAFIDAGADYYNEAILATSVGGVAMTASRTFKASRKLSKTHQNILVFVKGDPKKATLACGDIEIEDIGSEVDEEVL</sequence>
<dbReference type="OrthoDB" id="9816043at2"/>
<dbReference type="PRINTS" id="PR00508">
    <property type="entry name" value="S21N4MTFRASE"/>
</dbReference>
<dbReference type="Proteomes" id="UP000242642">
    <property type="component" value="Unassembled WGS sequence"/>
</dbReference>
<dbReference type="InterPro" id="IPR029063">
    <property type="entry name" value="SAM-dependent_MTases_sf"/>
</dbReference>
<protein>
    <recommendedName>
        <fullName evidence="3">Methyltransferase</fullName>
        <ecNumber evidence="3">2.1.1.-</ecNumber>
    </recommendedName>
</protein>
<comment type="similarity">
    <text evidence="3">Belongs to the N(4)/N(6)-methyltransferase family.</text>
</comment>
<dbReference type="SUPFAM" id="SSF110849">
    <property type="entry name" value="ParB/Sulfiredoxin"/>
    <property type="match status" value="1"/>
</dbReference>
<dbReference type="InterPro" id="IPR002941">
    <property type="entry name" value="DNA_methylase_N4/N6"/>
</dbReference>
<dbReference type="InterPro" id="IPR036086">
    <property type="entry name" value="ParB/Sulfiredoxin_sf"/>
</dbReference>
<keyword evidence="2" id="KW-0808">Transferase</keyword>
<feature type="domain" description="ParB-like N-terminal" evidence="4">
    <location>
        <begin position="13"/>
        <end position="99"/>
    </location>
</feature>
<dbReference type="GO" id="GO:0032259">
    <property type="term" value="P:methylation"/>
    <property type="evidence" value="ECO:0007669"/>
    <property type="project" value="UniProtKB-KW"/>
</dbReference>
<reference evidence="6" key="1">
    <citation type="submission" date="2016-10" db="EMBL/GenBank/DDBJ databases">
        <authorList>
            <person name="Varghese N."/>
            <person name="Submissions S."/>
        </authorList>
    </citation>
    <scope>NUCLEOTIDE SEQUENCE [LARGE SCALE GENOMIC DNA]</scope>
    <source>
        <strain evidence="6">DSM 18579</strain>
    </source>
</reference>
<proteinExistence type="inferred from homology"/>
<keyword evidence="6" id="KW-1185">Reference proteome</keyword>
<organism evidence="5 6">
    <name type="scientific">Thorsellia anophelis DSM 18579</name>
    <dbReference type="NCBI Taxonomy" id="1123402"/>
    <lineage>
        <taxon>Bacteria</taxon>
        <taxon>Pseudomonadati</taxon>
        <taxon>Pseudomonadota</taxon>
        <taxon>Gammaproteobacteria</taxon>
        <taxon>Enterobacterales</taxon>
        <taxon>Thorselliaceae</taxon>
        <taxon>Thorsellia</taxon>
    </lineage>
</organism>
<dbReference type="SUPFAM" id="SSF53335">
    <property type="entry name" value="S-adenosyl-L-methionine-dependent methyltransferases"/>
    <property type="match status" value="2"/>
</dbReference>
<evidence type="ECO:0000256" key="2">
    <source>
        <dbReference type="ARBA" id="ARBA00022679"/>
    </source>
</evidence>
<dbReference type="Gene3D" id="3.40.50.150">
    <property type="entry name" value="Vaccinia Virus protein VP39"/>
    <property type="match status" value="2"/>
</dbReference>
<dbReference type="RefSeq" id="WP_093320194.1">
    <property type="nucleotide sequence ID" value="NZ_FOHV01000014.1"/>
</dbReference>
<dbReference type="SMART" id="SM00470">
    <property type="entry name" value="ParB"/>
    <property type="match status" value="1"/>
</dbReference>
<dbReference type="Gene3D" id="3.90.1530.10">
    <property type="entry name" value="Conserved hypothetical protein from pyrococcus furiosus pfu- 392566-001, ParB domain"/>
    <property type="match status" value="1"/>
</dbReference>
<accession>A0A1I0D9A5</accession>
<evidence type="ECO:0000259" key="4">
    <source>
        <dbReference type="SMART" id="SM00470"/>
    </source>
</evidence>
<dbReference type="CDD" id="cd16403">
    <property type="entry name" value="ParB_N_like_MT"/>
    <property type="match status" value="1"/>
</dbReference>
<dbReference type="Pfam" id="PF01555">
    <property type="entry name" value="N6_N4_Mtase"/>
    <property type="match status" value="2"/>
</dbReference>
<evidence type="ECO:0000313" key="6">
    <source>
        <dbReference type="Proteomes" id="UP000242642"/>
    </source>
</evidence>
<dbReference type="EC" id="2.1.1.-" evidence="3"/>
<dbReference type="AlphaFoldDB" id="A0A1I0D9A5"/>
<name>A0A1I0D9A5_9GAMM</name>
<dbReference type="GO" id="GO:0003677">
    <property type="term" value="F:DNA binding"/>
    <property type="evidence" value="ECO:0007669"/>
    <property type="project" value="InterPro"/>
</dbReference>
<evidence type="ECO:0000256" key="1">
    <source>
        <dbReference type="ARBA" id="ARBA00022603"/>
    </source>
</evidence>